<keyword evidence="2" id="KW-1185">Reference proteome</keyword>
<evidence type="ECO:0000313" key="1">
    <source>
        <dbReference type="EMBL" id="QDT13352.1"/>
    </source>
</evidence>
<reference evidence="1 2" key="1">
    <citation type="submission" date="2019-02" db="EMBL/GenBank/DDBJ databases">
        <title>Deep-cultivation of Planctomycetes and their phenomic and genomic characterization uncovers novel biology.</title>
        <authorList>
            <person name="Wiegand S."/>
            <person name="Jogler M."/>
            <person name="Boedeker C."/>
            <person name="Pinto D."/>
            <person name="Vollmers J."/>
            <person name="Rivas-Marin E."/>
            <person name="Kohn T."/>
            <person name="Peeters S.H."/>
            <person name="Heuer A."/>
            <person name="Rast P."/>
            <person name="Oberbeckmann S."/>
            <person name="Bunk B."/>
            <person name="Jeske O."/>
            <person name="Meyerdierks A."/>
            <person name="Storesund J.E."/>
            <person name="Kallscheuer N."/>
            <person name="Luecker S."/>
            <person name="Lage O.M."/>
            <person name="Pohl T."/>
            <person name="Merkel B.J."/>
            <person name="Hornburger P."/>
            <person name="Mueller R.-W."/>
            <person name="Bruemmer F."/>
            <person name="Labrenz M."/>
            <person name="Spormann A.M."/>
            <person name="Op den Camp H."/>
            <person name="Overmann J."/>
            <person name="Amann R."/>
            <person name="Jetten M.S.M."/>
            <person name="Mascher T."/>
            <person name="Medema M.H."/>
            <person name="Devos D.P."/>
            <person name="Kaster A.-K."/>
            <person name="Ovreas L."/>
            <person name="Rohde M."/>
            <person name="Galperin M.Y."/>
            <person name="Jogler C."/>
        </authorList>
    </citation>
    <scope>NUCLEOTIDE SEQUENCE [LARGE SCALE GENOMIC DNA]</scope>
    <source>
        <strain evidence="1 2">K23_9</strain>
    </source>
</reference>
<organism evidence="1 2">
    <name type="scientific">Stieleria marina</name>
    <dbReference type="NCBI Taxonomy" id="1930275"/>
    <lineage>
        <taxon>Bacteria</taxon>
        <taxon>Pseudomonadati</taxon>
        <taxon>Planctomycetota</taxon>
        <taxon>Planctomycetia</taxon>
        <taxon>Pirellulales</taxon>
        <taxon>Pirellulaceae</taxon>
        <taxon>Stieleria</taxon>
    </lineage>
</organism>
<dbReference type="EMBL" id="CP036526">
    <property type="protein sequence ID" value="QDT13352.1"/>
    <property type="molecule type" value="Genomic_DNA"/>
</dbReference>
<name>A0A517P1V1_9BACT</name>
<gene>
    <name evidence="1" type="ORF">K239x_53700</name>
</gene>
<dbReference type="Proteomes" id="UP000319817">
    <property type="component" value="Chromosome"/>
</dbReference>
<sequence length="76" mass="8250">MNRILSIVKCQLVGEVVGSKAKGNLVVNPPSSSHIFPSILQRNAAFWCRYTNPEAGPFIGLFGGLCTKKSVESNDR</sequence>
<accession>A0A517P1V1</accession>
<evidence type="ECO:0000313" key="2">
    <source>
        <dbReference type="Proteomes" id="UP000319817"/>
    </source>
</evidence>
<protein>
    <submittedName>
        <fullName evidence="1">Uncharacterized protein</fullName>
    </submittedName>
</protein>
<dbReference type="AlphaFoldDB" id="A0A517P1V1"/>
<proteinExistence type="predicted"/>